<dbReference type="RefSeq" id="WP_285390219.1">
    <property type="nucleotide sequence ID" value="NZ_JASSVS010000003.1"/>
</dbReference>
<accession>A0ABT7IBT4</accession>
<reference evidence="1 2" key="1">
    <citation type="submission" date="2023-06" db="EMBL/GenBank/DDBJ databases">
        <title>Marinobacter azerbaijanicus a moderately halophilic, isolated from Urmia Lake in Azerbaijan region of Iran.</title>
        <authorList>
            <person name="Sanchez-Porro C."/>
            <person name="Aghdam E.M."/>
            <person name="Saheb S.M."/>
            <person name="Tarhriz V."/>
            <person name="Kazemi E."/>
            <person name="Ammozegar M.A."/>
            <person name="Ventosa A."/>
            <person name="Hejazi M.S."/>
        </authorList>
    </citation>
    <scope>NUCLEOTIDE SEQUENCE [LARGE SCALE GENOMIC DNA]</scope>
    <source>
        <strain evidence="1 2">TBZ242</strain>
    </source>
</reference>
<organism evidence="1 2">
    <name type="scientific">Marinobacter azerbaijanicus</name>
    <dbReference type="NCBI Taxonomy" id="3050455"/>
    <lineage>
        <taxon>Bacteria</taxon>
        <taxon>Pseudomonadati</taxon>
        <taxon>Pseudomonadota</taxon>
        <taxon>Gammaproteobacteria</taxon>
        <taxon>Pseudomonadales</taxon>
        <taxon>Marinobacteraceae</taxon>
        <taxon>Marinobacter</taxon>
    </lineage>
</organism>
<keyword evidence="2" id="KW-1185">Reference proteome</keyword>
<evidence type="ECO:0008006" key="3">
    <source>
        <dbReference type="Google" id="ProtNLM"/>
    </source>
</evidence>
<dbReference type="EMBL" id="JASSVS010000003">
    <property type="protein sequence ID" value="MDL0431160.1"/>
    <property type="molecule type" value="Genomic_DNA"/>
</dbReference>
<evidence type="ECO:0000313" key="1">
    <source>
        <dbReference type="EMBL" id="MDL0431160.1"/>
    </source>
</evidence>
<evidence type="ECO:0000313" key="2">
    <source>
        <dbReference type="Proteomes" id="UP001227964"/>
    </source>
</evidence>
<dbReference type="Proteomes" id="UP001227964">
    <property type="component" value="Unassembled WGS sequence"/>
</dbReference>
<gene>
    <name evidence="1" type="ORF">QPM17_08480</name>
</gene>
<comment type="caution">
    <text evidence="1">The sequence shown here is derived from an EMBL/GenBank/DDBJ whole genome shotgun (WGS) entry which is preliminary data.</text>
</comment>
<sequence length="417" mass="47771">MSVQTRPASRELPMHKMLNIMIGTVVLLPATLAAELNHLPQPWRQDAVVMGKEEAPDVERYLHELSFRHSQPAPSAIENGIRGTGGSVGSRRLYLDFRFRQDFAFNQDRQGFLLDIQRSEDFDGSYDRQLVGFRHQLTHSTEVWLQGDVFADKSRSDIYFSGRHTFTNGSWFHGSWILPDTYFNSKTRSDDTLLEKPQSFFLQWHQPSRDDRRGTTTASMTYSAPSTFDSRRENLIVESESIKGALTHRYRFTTWKLQTELSGERTRRQYHLDEVSGRIPSRRDHIRAGAEAVRTSHHLQPGIGLHFFFLGEKGYTGRNLDDIADVRRREVTLSGSLRLPLAKAVTLRPEIYLSAADIDQSYLESDDDYHRGFIGKIALPFEILLSQQDNAILTLAPTFYLHKAAFGGGNLQLHWPM</sequence>
<proteinExistence type="predicted"/>
<protein>
    <recommendedName>
        <fullName evidence="3">Alginate export domain-containing protein</fullName>
    </recommendedName>
</protein>
<name>A0ABT7IBT4_9GAMM</name>